<name>A0A224Y8V6_9ACAR</name>
<feature type="signal peptide" evidence="1">
    <location>
        <begin position="1"/>
        <end position="21"/>
    </location>
</feature>
<protein>
    <submittedName>
        <fullName evidence="2">DA-P36 family member</fullName>
    </submittedName>
</protein>
<dbReference type="EMBL" id="GFPF01000853">
    <property type="protein sequence ID" value="MAA11999.1"/>
    <property type="molecule type" value="Transcribed_RNA"/>
</dbReference>
<dbReference type="AlphaFoldDB" id="A0A224Y8V6"/>
<reference evidence="2" key="1">
    <citation type="journal article" date="2017" name="Parasit. Vectors">
        <title>Sialotranscriptomics of Rhipicephalus zambeziensis reveals intricate expression profiles of secretory proteins and suggests tight temporal transcriptional regulation during blood-feeding.</title>
        <authorList>
            <person name="de Castro M.H."/>
            <person name="de Klerk D."/>
            <person name="Pienaar R."/>
            <person name="Rees D.J.G."/>
            <person name="Mans B.J."/>
        </authorList>
    </citation>
    <scope>NUCLEOTIDE SEQUENCE</scope>
    <source>
        <tissue evidence="2">Salivary glands</tissue>
    </source>
</reference>
<keyword evidence="1" id="KW-0732">Signal</keyword>
<evidence type="ECO:0000313" key="2">
    <source>
        <dbReference type="EMBL" id="MAA11999.1"/>
    </source>
</evidence>
<sequence>MQTSYAEAILVLVLLSMVIRAGSFQMNLTRVAERYINIMNKTMRGQISRWSLTEACTSRKSTPTEHPVTAQIDWMIYGDCNPYWYRGRERKHCTGLFSWSARASIICPFKLQRNIALPIKYPWLERKVYNLDLNNIPVGSVIYHWSPKGHETRVYGPKCHFVAKITFIGNFAYYIKDSSTGKLKCESVGIIKLKNSTEGLVVERGNLTYYVWGIYFENIWCTQQKK</sequence>
<evidence type="ECO:0000256" key="1">
    <source>
        <dbReference type="SAM" id="SignalP"/>
    </source>
</evidence>
<proteinExistence type="predicted"/>
<feature type="chain" id="PRO_5013030760" evidence="1">
    <location>
        <begin position="22"/>
        <end position="226"/>
    </location>
</feature>
<accession>A0A224Y8V6</accession>
<organism evidence="2">
    <name type="scientific">Rhipicephalus zambeziensis</name>
    <dbReference type="NCBI Taxonomy" id="60191"/>
    <lineage>
        <taxon>Eukaryota</taxon>
        <taxon>Metazoa</taxon>
        <taxon>Ecdysozoa</taxon>
        <taxon>Arthropoda</taxon>
        <taxon>Chelicerata</taxon>
        <taxon>Arachnida</taxon>
        <taxon>Acari</taxon>
        <taxon>Parasitiformes</taxon>
        <taxon>Ixodida</taxon>
        <taxon>Ixodoidea</taxon>
        <taxon>Ixodidae</taxon>
        <taxon>Rhipicephalinae</taxon>
        <taxon>Rhipicephalus</taxon>
        <taxon>Rhipicephalus</taxon>
    </lineage>
</organism>